<comment type="caution">
    <text evidence="2">The sequence shown here is derived from an EMBL/GenBank/DDBJ whole genome shotgun (WGS) entry which is preliminary data.</text>
</comment>
<sequence>MCLPHPRFSRVPIAALTERRSNAKPKLKKRREIARRESERGTNGETKDSSIFCFPRRRNFLSASHKNTSPNAFTRRTHSRNFVFIRCMLSPPLRSCLRLCTDVFFSFVRGGDSSLPSTCLRRRPERRKKQKTLPMELRAARRRPTAKRLRKKKGQRTNA</sequence>
<organism evidence="2 3">
    <name type="scientific">Toxoplasma gondii GAB2-2007-GAL-DOM2</name>
    <dbReference type="NCBI Taxonomy" id="1130820"/>
    <lineage>
        <taxon>Eukaryota</taxon>
        <taxon>Sar</taxon>
        <taxon>Alveolata</taxon>
        <taxon>Apicomplexa</taxon>
        <taxon>Conoidasida</taxon>
        <taxon>Coccidia</taxon>
        <taxon>Eucoccidiorida</taxon>
        <taxon>Eimeriorina</taxon>
        <taxon>Sarcocystidae</taxon>
        <taxon>Toxoplasma</taxon>
    </lineage>
</organism>
<evidence type="ECO:0000313" key="2">
    <source>
        <dbReference type="EMBL" id="KFG47719.1"/>
    </source>
</evidence>
<proteinExistence type="predicted"/>
<dbReference type="AlphaFoldDB" id="A0A086KTK1"/>
<name>A0A086KTK1_TOXGO</name>
<protein>
    <submittedName>
        <fullName evidence="2">Uncharacterized protein</fullName>
    </submittedName>
</protein>
<dbReference type="EMBL" id="AHZU02000170">
    <property type="protein sequence ID" value="KFG47719.1"/>
    <property type="molecule type" value="Genomic_DNA"/>
</dbReference>
<evidence type="ECO:0000313" key="3">
    <source>
        <dbReference type="Proteomes" id="UP000028837"/>
    </source>
</evidence>
<gene>
    <name evidence="2" type="ORF">TGDOM2_397870</name>
</gene>
<reference evidence="2 3" key="1">
    <citation type="submission" date="2014-02" db="EMBL/GenBank/DDBJ databases">
        <authorList>
            <person name="Sibley D."/>
            <person name="Venepally P."/>
            <person name="Karamycheva S."/>
            <person name="Hadjithomas M."/>
            <person name="Khan A."/>
            <person name="Brunk B."/>
            <person name="Roos D."/>
            <person name="Caler E."/>
            <person name="Lorenzi H."/>
        </authorList>
    </citation>
    <scope>NUCLEOTIDE SEQUENCE [LARGE SCALE GENOMIC DNA]</scope>
    <source>
        <strain evidence="2 3">GAB2-2007-GAL-DOM2</strain>
    </source>
</reference>
<dbReference type="Proteomes" id="UP000028837">
    <property type="component" value="Unassembled WGS sequence"/>
</dbReference>
<feature type="region of interest" description="Disordered" evidence="1">
    <location>
        <begin position="124"/>
        <end position="159"/>
    </location>
</feature>
<evidence type="ECO:0000256" key="1">
    <source>
        <dbReference type="SAM" id="MobiDB-lite"/>
    </source>
</evidence>
<feature type="compositionally biased region" description="Basic residues" evidence="1">
    <location>
        <begin position="22"/>
        <end position="33"/>
    </location>
</feature>
<feature type="compositionally biased region" description="Basic residues" evidence="1">
    <location>
        <begin position="140"/>
        <end position="159"/>
    </location>
</feature>
<accession>A0A086KTK1</accession>
<feature type="region of interest" description="Disordered" evidence="1">
    <location>
        <begin position="19"/>
        <end position="48"/>
    </location>
</feature>
<dbReference type="VEuPathDB" id="ToxoDB:TGDOM2_397870"/>
<feature type="compositionally biased region" description="Basic and acidic residues" evidence="1">
    <location>
        <begin position="34"/>
        <end position="48"/>
    </location>
</feature>